<dbReference type="EMBL" id="BARU01011115">
    <property type="protein sequence ID" value="GAH41355.1"/>
    <property type="molecule type" value="Genomic_DNA"/>
</dbReference>
<comment type="caution">
    <text evidence="1">The sequence shown here is derived from an EMBL/GenBank/DDBJ whole genome shotgun (WGS) entry which is preliminary data.</text>
</comment>
<organism evidence="1">
    <name type="scientific">marine sediment metagenome</name>
    <dbReference type="NCBI Taxonomy" id="412755"/>
    <lineage>
        <taxon>unclassified sequences</taxon>
        <taxon>metagenomes</taxon>
        <taxon>ecological metagenomes</taxon>
    </lineage>
</organism>
<reference evidence="1" key="1">
    <citation type="journal article" date="2014" name="Front. Microbiol.">
        <title>High frequency of phylogenetically diverse reductive dehalogenase-homologous genes in deep subseafloor sedimentary metagenomes.</title>
        <authorList>
            <person name="Kawai M."/>
            <person name="Futagami T."/>
            <person name="Toyoda A."/>
            <person name="Takaki Y."/>
            <person name="Nishi S."/>
            <person name="Hori S."/>
            <person name="Arai W."/>
            <person name="Tsubouchi T."/>
            <person name="Morono Y."/>
            <person name="Uchiyama I."/>
            <person name="Ito T."/>
            <person name="Fujiyama A."/>
            <person name="Inagaki F."/>
            <person name="Takami H."/>
        </authorList>
    </citation>
    <scope>NUCLEOTIDE SEQUENCE</scope>
    <source>
        <strain evidence="1">Expedition CK06-06</strain>
    </source>
</reference>
<evidence type="ECO:0000313" key="1">
    <source>
        <dbReference type="EMBL" id="GAH41355.1"/>
    </source>
</evidence>
<protein>
    <submittedName>
        <fullName evidence="1">Uncharacterized protein</fullName>
    </submittedName>
</protein>
<dbReference type="AlphaFoldDB" id="X1G952"/>
<name>X1G952_9ZZZZ</name>
<feature type="non-terminal residue" evidence="1">
    <location>
        <position position="1"/>
    </location>
</feature>
<gene>
    <name evidence="1" type="ORF">S03H2_20963</name>
</gene>
<proteinExistence type="predicted"/>
<sequence>DNRWRIDMMEASHPKEFKVDEKKKVLTASSIQCEGVKDPYVLVLGGKYYMVARPA</sequence>
<accession>X1G952</accession>